<evidence type="ECO:0000259" key="2">
    <source>
        <dbReference type="Pfam" id="PF13452"/>
    </source>
</evidence>
<proteinExistence type="predicted"/>
<reference evidence="3" key="1">
    <citation type="submission" date="2018-05" db="EMBL/GenBank/DDBJ databases">
        <authorList>
            <person name="Lanie J.A."/>
            <person name="Ng W.-L."/>
            <person name="Kazmierczak K.M."/>
            <person name="Andrzejewski T.M."/>
            <person name="Davidsen T.M."/>
            <person name="Wayne K.J."/>
            <person name="Tettelin H."/>
            <person name="Glass J.I."/>
            <person name="Rusch D."/>
            <person name="Podicherti R."/>
            <person name="Tsui H.-C.T."/>
            <person name="Winkler M.E."/>
        </authorList>
    </citation>
    <scope>NUCLEOTIDE SEQUENCE</scope>
</reference>
<dbReference type="InterPro" id="IPR029069">
    <property type="entry name" value="HotDog_dom_sf"/>
</dbReference>
<protein>
    <recommendedName>
        <fullName evidence="2">FAS1-like dehydratase domain-containing protein</fullName>
    </recommendedName>
</protein>
<accession>A0A382D604</accession>
<dbReference type="EMBL" id="UINC01037658">
    <property type="protein sequence ID" value="SVB33472.1"/>
    <property type="molecule type" value="Genomic_DNA"/>
</dbReference>
<feature type="domain" description="FAS1-like dehydratase" evidence="2">
    <location>
        <begin position="33"/>
        <end position="151"/>
    </location>
</feature>
<dbReference type="Pfam" id="PF13452">
    <property type="entry name" value="FAS1_DH_region"/>
    <property type="match status" value="1"/>
</dbReference>
<gene>
    <name evidence="3" type="ORF">METZ01_LOCUS186326</name>
</gene>
<evidence type="ECO:0000256" key="1">
    <source>
        <dbReference type="SAM" id="MobiDB-lite"/>
    </source>
</evidence>
<dbReference type="Gene3D" id="3.10.129.10">
    <property type="entry name" value="Hotdog Thioesterase"/>
    <property type="match status" value="2"/>
</dbReference>
<dbReference type="CDD" id="cd03441">
    <property type="entry name" value="R_hydratase_like"/>
    <property type="match status" value="1"/>
</dbReference>
<evidence type="ECO:0000313" key="3">
    <source>
        <dbReference type="EMBL" id="SVB33472.1"/>
    </source>
</evidence>
<name>A0A382D604_9ZZZZ</name>
<feature type="compositionally biased region" description="Basic and acidic residues" evidence="1">
    <location>
        <begin position="180"/>
        <end position="199"/>
    </location>
</feature>
<feature type="region of interest" description="Disordered" evidence="1">
    <location>
        <begin position="162"/>
        <end position="203"/>
    </location>
</feature>
<dbReference type="SUPFAM" id="SSF54637">
    <property type="entry name" value="Thioesterase/thiol ester dehydrase-isomerase"/>
    <property type="match status" value="2"/>
</dbReference>
<organism evidence="3">
    <name type="scientific">marine metagenome</name>
    <dbReference type="NCBI Taxonomy" id="408172"/>
    <lineage>
        <taxon>unclassified sequences</taxon>
        <taxon>metagenomes</taxon>
        <taxon>ecological metagenomes</taxon>
    </lineage>
</organism>
<dbReference type="InterPro" id="IPR039569">
    <property type="entry name" value="FAS1-like_DH_region"/>
</dbReference>
<dbReference type="AlphaFoldDB" id="A0A382D604"/>
<sequence>MSDTDDRWGVIDEQSIAEAYDLIGVPLRRDRMQWNEVATADAIRQFADGVGDDNPLWRDRGYAAAAGRDEPLAPPSFLYAVDATIVAPKLPGVQWIYAGTRWRWYDVVREGDRFDVDVRFTQMEEKTGRRFGLWVLQTGEIVYRRSDGELLCVAEGRVARTPRQRRVAGNDKSPSGDPVAHLEADEPRHQATASEEPRRGARSRLWESVSVGDTIGPAALELTLDRIFAWYTGAQGALHYGGAHGDGIRYRRRHDDYEINTKTGVKDSAARGHFSSKEGRDVGMGGAYDVGLQRIAWVISVLTDWMGDDAHLAEADVDVLRPNLVGDTTYVTAAVTDRWFDGNAFIAVEIEGRNQHRALTTKGRGLIALPSSQHGPVHLPLFGGDPERWTAPPSPQVT</sequence>